<comment type="similarity">
    <text evidence="2">Belongs to the AB hydrolase superfamily. FUS2 hydrolase family.</text>
</comment>
<evidence type="ECO:0000313" key="5">
    <source>
        <dbReference type="EMBL" id="ACL57204.1"/>
    </source>
</evidence>
<evidence type="ECO:0000256" key="1">
    <source>
        <dbReference type="ARBA" id="ARBA00022801"/>
    </source>
</evidence>
<accession>B8I9X6</accession>
<keyword evidence="3" id="KW-1133">Transmembrane helix</keyword>
<dbReference type="InterPro" id="IPR029058">
    <property type="entry name" value="AB_hydrolase_fold"/>
</dbReference>
<dbReference type="InterPro" id="IPR050261">
    <property type="entry name" value="FrsA_esterase"/>
</dbReference>
<dbReference type="SUPFAM" id="SSF53474">
    <property type="entry name" value="alpha/beta-Hydrolases"/>
    <property type="match status" value="1"/>
</dbReference>
<sequence length="267" mass="29145">MIRDEKIEIAVDRRRIAGILVGPATVVPGMLFVHGWAGNQEQEVARAREIAALGCGCLTFDLHGHAESEAYRGPLTREDDLQDVVAAYDRLACQDGVDQTAIGVVGSSYGGYLAAILTSLRPVRWLGLRAPALYKDEDWAVPKQQIDSRALAVYRRGPVGAGENRALTACARYEGDVLIVESEHDGFVPHPAIMNYRDAFDAARSVTYRMIEEADHTLSELSWQEAYTSILVNWATEVVVGARESGAAATVHTHLRPSPARGRPRPA</sequence>
<dbReference type="STRING" id="460265.Mnod_2224"/>
<keyword evidence="6" id="KW-1185">Reference proteome</keyword>
<feature type="transmembrane region" description="Helical" evidence="3">
    <location>
        <begin position="16"/>
        <end position="37"/>
    </location>
</feature>
<evidence type="ECO:0000259" key="4">
    <source>
        <dbReference type="Pfam" id="PF00561"/>
    </source>
</evidence>
<dbReference type="EMBL" id="CP001349">
    <property type="protein sequence ID" value="ACL57204.1"/>
    <property type="molecule type" value="Genomic_DNA"/>
</dbReference>
<keyword evidence="3" id="KW-0472">Membrane</keyword>
<dbReference type="Proteomes" id="UP000008207">
    <property type="component" value="Chromosome"/>
</dbReference>
<dbReference type="InterPro" id="IPR000073">
    <property type="entry name" value="AB_hydrolase_1"/>
</dbReference>
<dbReference type="AlphaFoldDB" id="B8I9X6"/>
<evidence type="ECO:0000256" key="2">
    <source>
        <dbReference type="ARBA" id="ARBA00038115"/>
    </source>
</evidence>
<dbReference type="HOGENOM" id="CLU_1077145_0_0_5"/>
<keyword evidence="3" id="KW-0812">Transmembrane</keyword>
<dbReference type="PANTHER" id="PTHR22946:SF5">
    <property type="entry name" value="PEPTIDASE S9 PROLYL OLIGOPEPTIDASE CATALYTIC DOMAIN-CONTAINING PROTEIN"/>
    <property type="match status" value="1"/>
</dbReference>
<evidence type="ECO:0000313" key="6">
    <source>
        <dbReference type="Proteomes" id="UP000008207"/>
    </source>
</evidence>
<dbReference type="Pfam" id="PF00561">
    <property type="entry name" value="Abhydrolase_1"/>
    <property type="match status" value="1"/>
</dbReference>
<feature type="domain" description="AB hydrolase-1" evidence="4">
    <location>
        <begin position="30"/>
        <end position="122"/>
    </location>
</feature>
<reference evidence="5 6" key="1">
    <citation type="submission" date="2009-01" db="EMBL/GenBank/DDBJ databases">
        <title>Complete sequence of chromosome of Methylobacterium nodulans ORS 2060.</title>
        <authorList>
            <consortium name="US DOE Joint Genome Institute"/>
            <person name="Lucas S."/>
            <person name="Copeland A."/>
            <person name="Lapidus A."/>
            <person name="Glavina del Rio T."/>
            <person name="Dalin E."/>
            <person name="Tice H."/>
            <person name="Bruce D."/>
            <person name="Goodwin L."/>
            <person name="Pitluck S."/>
            <person name="Sims D."/>
            <person name="Brettin T."/>
            <person name="Detter J.C."/>
            <person name="Han C."/>
            <person name="Larimer F."/>
            <person name="Land M."/>
            <person name="Hauser L."/>
            <person name="Kyrpides N."/>
            <person name="Ivanova N."/>
            <person name="Marx C.J."/>
            <person name="Richardson P."/>
        </authorList>
    </citation>
    <scope>NUCLEOTIDE SEQUENCE [LARGE SCALE GENOMIC DNA]</scope>
    <source>
        <strain evidence="6">LMG 21967 / CNCM I-2342 / ORS 2060</strain>
    </source>
</reference>
<dbReference type="PANTHER" id="PTHR22946">
    <property type="entry name" value="DIENELACTONE HYDROLASE DOMAIN-CONTAINING PROTEIN-RELATED"/>
    <property type="match status" value="1"/>
</dbReference>
<dbReference type="GO" id="GO:0004252">
    <property type="term" value="F:serine-type endopeptidase activity"/>
    <property type="evidence" value="ECO:0007669"/>
    <property type="project" value="InterPro"/>
</dbReference>
<dbReference type="RefSeq" id="WP_015928889.1">
    <property type="nucleotide sequence ID" value="NC_011894.1"/>
</dbReference>
<keyword evidence="1" id="KW-0378">Hydrolase</keyword>
<protein>
    <recommendedName>
        <fullName evidence="4">AB hydrolase-1 domain-containing protein</fullName>
    </recommendedName>
</protein>
<evidence type="ECO:0000256" key="3">
    <source>
        <dbReference type="SAM" id="Phobius"/>
    </source>
</evidence>
<dbReference type="GO" id="GO:0006508">
    <property type="term" value="P:proteolysis"/>
    <property type="evidence" value="ECO:0007669"/>
    <property type="project" value="InterPro"/>
</dbReference>
<name>B8I9X6_METNO</name>
<dbReference type="KEGG" id="mno:Mnod_2224"/>
<gene>
    <name evidence="5" type="ordered locus">Mnod_2224</name>
</gene>
<dbReference type="PROSITE" id="PS00708">
    <property type="entry name" value="PRO_ENDOPEP_SER"/>
    <property type="match status" value="1"/>
</dbReference>
<dbReference type="eggNOG" id="COG1073">
    <property type="taxonomic scope" value="Bacteria"/>
</dbReference>
<organism evidence="5 6">
    <name type="scientific">Methylobacterium nodulans (strain LMG 21967 / CNCM I-2342 / ORS 2060)</name>
    <dbReference type="NCBI Taxonomy" id="460265"/>
    <lineage>
        <taxon>Bacteria</taxon>
        <taxon>Pseudomonadati</taxon>
        <taxon>Pseudomonadota</taxon>
        <taxon>Alphaproteobacteria</taxon>
        <taxon>Hyphomicrobiales</taxon>
        <taxon>Methylobacteriaceae</taxon>
        <taxon>Methylobacterium</taxon>
    </lineage>
</organism>
<dbReference type="OrthoDB" id="249225at2"/>
<dbReference type="InterPro" id="IPR002471">
    <property type="entry name" value="Pept_S9_AS"/>
</dbReference>
<dbReference type="Gene3D" id="3.40.50.1820">
    <property type="entry name" value="alpha/beta hydrolase"/>
    <property type="match status" value="1"/>
</dbReference>
<proteinExistence type="inferred from homology"/>